<feature type="region of interest" description="Disordered" evidence="5">
    <location>
        <begin position="116"/>
        <end position="184"/>
    </location>
</feature>
<feature type="region of interest" description="Disordered" evidence="5">
    <location>
        <begin position="224"/>
        <end position="246"/>
    </location>
</feature>
<evidence type="ECO:0000256" key="1">
    <source>
        <dbReference type="ARBA" id="ARBA00004123"/>
    </source>
</evidence>
<dbReference type="SMART" id="SM00415">
    <property type="entry name" value="HSF"/>
    <property type="match status" value="1"/>
</dbReference>
<keyword evidence="8" id="KW-1185">Reference proteome</keyword>
<feature type="region of interest" description="Disordered" evidence="5">
    <location>
        <begin position="260"/>
        <end position="415"/>
    </location>
</feature>
<organism evidence="7 8">
    <name type="scientific">Leucosporidium creatinivorum</name>
    <dbReference type="NCBI Taxonomy" id="106004"/>
    <lineage>
        <taxon>Eukaryota</taxon>
        <taxon>Fungi</taxon>
        <taxon>Dikarya</taxon>
        <taxon>Basidiomycota</taxon>
        <taxon>Pucciniomycotina</taxon>
        <taxon>Microbotryomycetes</taxon>
        <taxon>Leucosporidiales</taxon>
        <taxon>Leucosporidium</taxon>
    </lineage>
</organism>
<feature type="compositionally biased region" description="Low complexity" evidence="5">
    <location>
        <begin position="277"/>
        <end position="291"/>
    </location>
</feature>
<dbReference type="AlphaFoldDB" id="A0A1Y2DBC4"/>
<accession>A0A1Y2DBC4</accession>
<dbReference type="GO" id="GO:0005634">
    <property type="term" value="C:nucleus"/>
    <property type="evidence" value="ECO:0007669"/>
    <property type="project" value="UniProtKB-SubCell"/>
</dbReference>
<dbReference type="InterPro" id="IPR036390">
    <property type="entry name" value="WH_DNA-bd_sf"/>
</dbReference>
<dbReference type="OrthoDB" id="2529739at2759"/>
<dbReference type="InterPro" id="IPR000232">
    <property type="entry name" value="HSF_DNA-bd"/>
</dbReference>
<evidence type="ECO:0000313" key="8">
    <source>
        <dbReference type="Proteomes" id="UP000193467"/>
    </source>
</evidence>
<comment type="subcellular location">
    <subcellularLocation>
        <location evidence="1">Nucleus</location>
    </subcellularLocation>
</comment>
<feature type="compositionally biased region" description="Low complexity" evidence="5">
    <location>
        <begin position="320"/>
        <end position="341"/>
    </location>
</feature>
<evidence type="ECO:0000256" key="2">
    <source>
        <dbReference type="ARBA" id="ARBA00023125"/>
    </source>
</evidence>
<keyword evidence="3" id="KW-0539">Nucleus</keyword>
<feature type="domain" description="HSF-type DNA-binding" evidence="6">
    <location>
        <begin position="9"/>
        <end position="115"/>
    </location>
</feature>
<keyword evidence="2" id="KW-0238">DNA-binding</keyword>
<reference evidence="7 8" key="1">
    <citation type="submission" date="2016-07" db="EMBL/GenBank/DDBJ databases">
        <title>Pervasive Adenine N6-methylation of Active Genes in Fungi.</title>
        <authorList>
            <consortium name="DOE Joint Genome Institute"/>
            <person name="Mondo S.J."/>
            <person name="Dannebaum R.O."/>
            <person name="Kuo R.C."/>
            <person name="Labutti K."/>
            <person name="Haridas S."/>
            <person name="Kuo A."/>
            <person name="Salamov A."/>
            <person name="Ahrendt S.R."/>
            <person name="Lipzen A."/>
            <person name="Sullivan W."/>
            <person name="Andreopoulos W.B."/>
            <person name="Clum A."/>
            <person name="Lindquist E."/>
            <person name="Daum C."/>
            <person name="Ramamoorthy G.K."/>
            <person name="Gryganskyi A."/>
            <person name="Culley D."/>
            <person name="Magnuson J.K."/>
            <person name="James T.Y."/>
            <person name="O'Malley M.A."/>
            <person name="Stajich J.E."/>
            <person name="Spatafora J.W."/>
            <person name="Visel A."/>
            <person name="Grigoriev I.V."/>
        </authorList>
    </citation>
    <scope>NUCLEOTIDE SEQUENCE [LARGE SCALE GENOMIC DNA]</scope>
    <source>
        <strain evidence="7 8">62-1032</strain>
    </source>
</reference>
<gene>
    <name evidence="7" type="ORF">BCR35DRAFT_309928</name>
</gene>
<dbReference type="EMBL" id="MCGR01000088">
    <property type="protein sequence ID" value="ORY55955.1"/>
    <property type="molecule type" value="Genomic_DNA"/>
</dbReference>
<dbReference type="STRING" id="106004.A0A1Y2DBC4"/>
<evidence type="ECO:0000256" key="3">
    <source>
        <dbReference type="ARBA" id="ARBA00023242"/>
    </source>
</evidence>
<dbReference type="GO" id="GO:0043565">
    <property type="term" value="F:sequence-specific DNA binding"/>
    <property type="evidence" value="ECO:0007669"/>
    <property type="project" value="InterPro"/>
</dbReference>
<comment type="similarity">
    <text evidence="4">Belongs to the HSF family.</text>
</comment>
<dbReference type="SUPFAM" id="SSF46785">
    <property type="entry name" value="Winged helix' DNA-binding domain"/>
    <property type="match status" value="1"/>
</dbReference>
<dbReference type="GO" id="GO:0003700">
    <property type="term" value="F:DNA-binding transcription factor activity"/>
    <property type="evidence" value="ECO:0007669"/>
    <property type="project" value="InterPro"/>
</dbReference>
<comment type="caution">
    <text evidence="7">The sequence shown here is derived from an EMBL/GenBank/DDBJ whole genome shotgun (WGS) entry which is preliminary data.</text>
</comment>
<feature type="compositionally biased region" description="Basic and acidic residues" evidence="5">
    <location>
        <begin position="234"/>
        <end position="244"/>
    </location>
</feature>
<dbReference type="Pfam" id="PF00447">
    <property type="entry name" value="HSF_DNA-bind"/>
    <property type="match status" value="1"/>
</dbReference>
<protein>
    <recommendedName>
        <fullName evidence="6">HSF-type DNA-binding domain-containing protein</fullName>
    </recommendedName>
</protein>
<sequence>MSITPQRPTRSQFIEKLHGLLEQPFDGDALRWASDNAFEISANDAKARHALSPQWEFRSLSSFIRQLSYYGFRRLSDRRRSSERRSSSTGFIVFSHPTGFFTRGDASNLEGIIRKIRSRPEKGKRAGNRRVSVASTGSMDGEDYSPTGHPMPLALPPSPFAQYTPTTSTSSSSSHQGPPPRHADITTWRAYTPATSSWQPASSSNAPAPYDRYSNRRSSIPDFKFAPSMTLSPTKEETVTEERPRLRKAASSLCIQTTNHHTNHGETGFHQSPYPTPTISPSYNSYFPSSNAQPPVGAECSPHSQPSNLPYAAYVPPPQHQHVQQQQQISHHQQHQQLQQQRGSFSHPALPSPTASDSAPHSPPHAEYAPLGLDPRQLIHPVSPRNQGYYEQPQQPEHYFNDNPPPLRSAEAGSSRLRWRAATNCARL</sequence>
<evidence type="ECO:0000259" key="6">
    <source>
        <dbReference type="SMART" id="SM00415"/>
    </source>
</evidence>
<evidence type="ECO:0000256" key="4">
    <source>
        <dbReference type="RuleBase" id="RU004020"/>
    </source>
</evidence>
<evidence type="ECO:0000313" key="7">
    <source>
        <dbReference type="EMBL" id="ORY55955.1"/>
    </source>
</evidence>
<name>A0A1Y2DBC4_9BASI</name>
<dbReference type="Gene3D" id="1.10.10.10">
    <property type="entry name" value="Winged helix-like DNA-binding domain superfamily/Winged helix DNA-binding domain"/>
    <property type="match status" value="1"/>
</dbReference>
<dbReference type="InParanoid" id="A0A1Y2DBC4"/>
<evidence type="ECO:0000256" key="5">
    <source>
        <dbReference type="SAM" id="MobiDB-lite"/>
    </source>
</evidence>
<dbReference type="InterPro" id="IPR036388">
    <property type="entry name" value="WH-like_DNA-bd_sf"/>
</dbReference>
<proteinExistence type="inferred from homology"/>
<dbReference type="Proteomes" id="UP000193467">
    <property type="component" value="Unassembled WGS sequence"/>
</dbReference>